<evidence type="ECO:0000256" key="2">
    <source>
        <dbReference type="SAM" id="MobiDB-lite"/>
    </source>
</evidence>
<accession>A0A327SDV4</accession>
<organism evidence="5 6">
    <name type="scientific">Pedobacter cryoconitis</name>
    <dbReference type="NCBI Taxonomy" id="188932"/>
    <lineage>
        <taxon>Bacteria</taxon>
        <taxon>Pseudomonadati</taxon>
        <taxon>Bacteroidota</taxon>
        <taxon>Sphingobacteriia</taxon>
        <taxon>Sphingobacteriales</taxon>
        <taxon>Sphingobacteriaceae</taxon>
        <taxon>Pedobacter</taxon>
    </lineage>
</organism>
<feature type="domain" description="Teneurin-like YD-shell" evidence="4">
    <location>
        <begin position="569"/>
        <end position="715"/>
    </location>
</feature>
<reference evidence="5 6" key="1">
    <citation type="submission" date="2018-06" db="EMBL/GenBank/DDBJ databases">
        <title>Genomic Encyclopedia of Archaeal and Bacterial Type Strains, Phase II (KMG-II): from individual species to whole genera.</title>
        <authorList>
            <person name="Goeker M."/>
        </authorList>
    </citation>
    <scope>NUCLEOTIDE SEQUENCE [LARGE SCALE GENOMIC DNA]</scope>
    <source>
        <strain evidence="5 6">DSM 14825</strain>
    </source>
</reference>
<feature type="domain" description="Teneurin-like YD-shell" evidence="4">
    <location>
        <begin position="727"/>
        <end position="910"/>
    </location>
</feature>
<dbReference type="Pfam" id="PF20148">
    <property type="entry name" value="DUF6531"/>
    <property type="match status" value="1"/>
</dbReference>
<feature type="domain" description="DUF6531" evidence="3">
    <location>
        <begin position="277"/>
        <end position="351"/>
    </location>
</feature>
<evidence type="ECO:0000313" key="6">
    <source>
        <dbReference type="Proteomes" id="UP000249754"/>
    </source>
</evidence>
<evidence type="ECO:0000259" key="3">
    <source>
        <dbReference type="Pfam" id="PF20148"/>
    </source>
</evidence>
<dbReference type="InterPro" id="IPR006530">
    <property type="entry name" value="YD"/>
</dbReference>
<comment type="caution">
    <text evidence="5">The sequence shown here is derived from an EMBL/GenBank/DDBJ whole genome shotgun (WGS) entry which is preliminary data.</text>
</comment>
<dbReference type="NCBIfam" id="TIGR03696">
    <property type="entry name" value="Rhs_assc_core"/>
    <property type="match status" value="1"/>
</dbReference>
<dbReference type="Pfam" id="PF25023">
    <property type="entry name" value="TEN_YD-shell"/>
    <property type="match status" value="3"/>
</dbReference>
<keyword evidence="1" id="KW-0677">Repeat</keyword>
<name>A0A327SDV4_9SPHI</name>
<dbReference type="InterPro" id="IPR050708">
    <property type="entry name" value="T6SS_VgrG/RHS"/>
</dbReference>
<dbReference type="PANTHER" id="PTHR32305">
    <property type="match status" value="1"/>
</dbReference>
<feature type="region of interest" description="Disordered" evidence="2">
    <location>
        <begin position="1308"/>
        <end position="1331"/>
    </location>
</feature>
<dbReference type="InterPro" id="IPR056823">
    <property type="entry name" value="TEN-like_YD-shell"/>
</dbReference>
<evidence type="ECO:0000313" key="5">
    <source>
        <dbReference type="EMBL" id="RAJ26928.1"/>
    </source>
</evidence>
<sequence>MAFKIVNNPIVPVVSEDPKPAAKHFDIVLGLDFHVLKVPWPITPCPITPFAALVFDPMDYIHFTVPAMPVYTDDGLTIAKDVPLGGTVLINDCYRGAAQSALWGMPSVPPLMGKLKGLGKAVKALNLLHSVIPHPLFLLPKFFHPHEGQLSHGSNTVITQGMYQSTFLCRAYSCQDVGKILLNNPTGGFYLNFLTAVMVVLPLGKPVIVGGPKVEQELKLADLINALMLMGLMHGLKFAVKMLGKLLTKLMAKIEAKFPGFKKFRSAVQPFVCKYLGEPVDAASGHMASYLDGFTLPGPIPFVWEANYYSDSNYDGPLGKNIYHSYDITLMVDDADSMVIMNDTAGRPVVFPVLQPGTSFYNAMEKYELHRDEKGEYFVSHKDGLYYYFNGPLQGSNGHGNLRSIVNRNGFAIRFTYNHKGQLIQIKDSADRLITVESNEEGLISALKLPNPALGNSGVSFDAVRYTYTKEGNLNGLYNAEGYLNRFAWKDRYIIARRFNDGTVFTFEYDKAGRCTAALGPDGLFSYTFVYLEGHTIATNSLGHSKDYYHQGGIVTKIVNCLGGEQLFTYDDCFNLIAESNEVGVATTYAYDDKGNLISLSLPGQGEVTIKYNEQNKPIENILPNGGVWQYEYDKAGNMLCRINPHGSVTKYVYNNDGLVHRISNAIDQATELRYDSQYNLQSVELANQTRILFYYDALGRCVELTSALGNTQYRRYNLLGKVIEVNESNGNVRHLAYDSMGNLIEARDKRDKVNLIYNFFGDVIRRNQGGAELNFVYDTEGQLSKVINEHNEQYIFELDAEGNVVVETGFDGLARKYLRNLAGQVVQVERPNGHTDALEYNIAGQIVTLLHQADNSLESYAYDNMGKLITALNQNAEVTFKRDLMGRIVQENCNDNWVKYIFNQLGQQTHLQSSLGADMQTSYDDVMSLVQSIDANGWQVRMQRNQQGQLVEKNLIGGITEQFEYDRDGRISRQRVNQNKSFRHQRQYTWDGDRLAAIKDSTTGDKLFKHDVHGNLSEVIYGDGTVEFRMPDAVGNLFESQDRKDRIYGRGGRLSESKTATYDYDKLGNLIRKREKNGNVWEYQWNESGMLEKVLRPDGSDVIFAYDALGRRLWKRYKKTVTKFIWDGNKTLHEWKEFDTKESTADEIITWVFSNDNFNPTAKIKGNKKYSIIADHLGTPIQGYNDDGDLIWQREIDSYGNPKIQKGDAGFCNFLYQGQALDTETGLAYNRFRYYSPDEGRYISQDPIGLSGGFSLYNYVGDPNEWIDPLGLSRRGNCATRKHMDDVRDQFLDDNQNASTLEHLAGGRDRLTGNELPETHLGPNTQLASSRAGGSYTDMTFDVNGQTVYVQTVDAGNVHGMSQREWDNANRITRQDPDAVVVTVVKGNTINPGDLNVGNMNPGSIYRF</sequence>
<dbReference type="Gene3D" id="2.180.10.10">
    <property type="entry name" value="RHS repeat-associated core"/>
    <property type="match status" value="2"/>
</dbReference>
<feature type="domain" description="Teneurin-like YD-shell" evidence="4">
    <location>
        <begin position="1009"/>
        <end position="1247"/>
    </location>
</feature>
<dbReference type="PANTHER" id="PTHR32305:SF15">
    <property type="entry name" value="PROTEIN RHSA-RELATED"/>
    <property type="match status" value="1"/>
</dbReference>
<dbReference type="InterPro" id="IPR022385">
    <property type="entry name" value="Rhs_assc_core"/>
</dbReference>
<gene>
    <name evidence="5" type="ORF">LY11_03754</name>
</gene>
<dbReference type="EMBL" id="QLLR01000022">
    <property type="protein sequence ID" value="RAJ26928.1"/>
    <property type="molecule type" value="Genomic_DNA"/>
</dbReference>
<dbReference type="Proteomes" id="UP000249754">
    <property type="component" value="Unassembled WGS sequence"/>
</dbReference>
<proteinExistence type="predicted"/>
<protein>
    <submittedName>
        <fullName evidence="5">RHS repeat-associated protein</fullName>
    </submittedName>
</protein>
<evidence type="ECO:0000259" key="4">
    <source>
        <dbReference type="Pfam" id="PF25023"/>
    </source>
</evidence>
<evidence type="ECO:0000256" key="1">
    <source>
        <dbReference type="ARBA" id="ARBA00022737"/>
    </source>
</evidence>
<dbReference type="InterPro" id="IPR045351">
    <property type="entry name" value="DUF6531"/>
</dbReference>
<dbReference type="RefSeq" id="WP_170132719.1">
    <property type="nucleotide sequence ID" value="NZ_QLLR01000022.1"/>
</dbReference>
<dbReference type="NCBIfam" id="TIGR01643">
    <property type="entry name" value="YD_repeat_2x"/>
    <property type="match status" value="4"/>
</dbReference>